<reference evidence="2 3" key="1">
    <citation type="submission" date="2018-10" db="EMBL/GenBank/DDBJ databases">
        <title>Genomic Encyclopedia of Type Strains, Phase IV (KMG-IV): sequencing the most valuable type-strain genomes for metagenomic binning, comparative biology and taxonomic classification.</title>
        <authorList>
            <person name="Goeker M."/>
        </authorList>
    </citation>
    <scope>NUCLEOTIDE SEQUENCE [LARGE SCALE GENOMIC DNA]</scope>
    <source>
        <strain evidence="2 3">DSM 23229</strain>
    </source>
</reference>
<feature type="domain" description="Serine/threonine specific protein phosphatases" evidence="1">
    <location>
        <begin position="70"/>
        <end position="75"/>
    </location>
</feature>
<organism evidence="2 3">
    <name type="scientific">Kushneria sinocarnis</name>
    <dbReference type="NCBI Taxonomy" id="595502"/>
    <lineage>
        <taxon>Bacteria</taxon>
        <taxon>Pseudomonadati</taxon>
        <taxon>Pseudomonadota</taxon>
        <taxon>Gammaproteobacteria</taxon>
        <taxon>Oceanospirillales</taxon>
        <taxon>Halomonadaceae</taxon>
        <taxon>Kushneria</taxon>
    </lineage>
</organism>
<evidence type="ECO:0000313" key="2">
    <source>
        <dbReference type="EMBL" id="RKR06255.1"/>
    </source>
</evidence>
<dbReference type="GO" id="GO:0110154">
    <property type="term" value="P:RNA decapping"/>
    <property type="evidence" value="ECO:0007669"/>
    <property type="project" value="TreeGrafter"/>
</dbReference>
<sequence>MIERFGQNRIGDDYVVGDIHGHYDVLMTTLEHIGFNRQSDRLFCVGDLIDRGPRSLECLQLVLEPWFFAVRGNHELMAKRALFENEWGMWLHNGGAWSKEHDRVALRTTLAECMMQMPWAMEVALSDGRKAGIVHAEPPEDWAAIEQCDRQALVWSRQRIQAGDTTPVHNITGVVVGHTPVERPRMLGNVRYIDIGVFLSNRLIVERLSDSMDQVVTGSA</sequence>
<evidence type="ECO:0000313" key="3">
    <source>
        <dbReference type="Proteomes" id="UP000281975"/>
    </source>
</evidence>
<dbReference type="InterPro" id="IPR050126">
    <property type="entry name" value="Ap4A_hydrolase"/>
</dbReference>
<protein>
    <submittedName>
        <fullName evidence="2">Serine/threonine protein phosphatase 1</fullName>
    </submittedName>
</protein>
<dbReference type="PANTHER" id="PTHR42850:SF10">
    <property type="entry name" value="SERINE_THREONINE-PROTEIN PHOSPHATASE 1"/>
    <property type="match status" value="1"/>
</dbReference>
<dbReference type="InterPro" id="IPR029052">
    <property type="entry name" value="Metallo-depent_PP-like"/>
</dbReference>
<dbReference type="OrthoDB" id="5296354at2"/>
<dbReference type="RefSeq" id="WP_121172178.1">
    <property type="nucleotide sequence ID" value="NZ_RBIN01000003.1"/>
</dbReference>
<dbReference type="InterPro" id="IPR004843">
    <property type="entry name" value="Calcineurin-like_PHP"/>
</dbReference>
<keyword evidence="3" id="KW-1185">Reference proteome</keyword>
<dbReference type="GO" id="GO:0005737">
    <property type="term" value="C:cytoplasm"/>
    <property type="evidence" value="ECO:0007669"/>
    <property type="project" value="TreeGrafter"/>
</dbReference>
<dbReference type="GO" id="GO:0008803">
    <property type="term" value="F:bis(5'-nucleosyl)-tetraphosphatase (symmetrical) activity"/>
    <property type="evidence" value="ECO:0007669"/>
    <property type="project" value="TreeGrafter"/>
</dbReference>
<accession>A0A420WYN4</accession>
<dbReference type="EMBL" id="RBIN01000003">
    <property type="protein sequence ID" value="RKR06255.1"/>
    <property type="molecule type" value="Genomic_DNA"/>
</dbReference>
<dbReference type="InterPro" id="IPR006186">
    <property type="entry name" value="Ser/Thr-sp_prot-phosphatase"/>
</dbReference>
<dbReference type="Gene3D" id="3.60.21.10">
    <property type="match status" value="1"/>
</dbReference>
<evidence type="ECO:0000259" key="1">
    <source>
        <dbReference type="PROSITE" id="PS00125"/>
    </source>
</evidence>
<dbReference type="AlphaFoldDB" id="A0A420WYN4"/>
<name>A0A420WYN4_9GAMM</name>
<dbReference type="Pfam" id="PF00149">
    <property type="entry name" value="Metallophos"/>
    <property type="match status" value="1"/>
</dbReference>
<dbReference type="GO" id="GO:0016791">
    <property type="term" value="F:phosphatase activity"/>
    <property type="evidence" value="ECO:0007669"/>
    <property type="project" value="TreeGrafter"/>
</dbReference>
<comment type="caution">
    <text evidence="2">The sequence shown here is derived from an EMBL/GenBank/DDBJ whole genome shotgun (WGS) entry which is preliminary data.</text>
</comment>
<dbReference type="PROSITE" id="PS00125">
    <property type="entry name" value="SER_THR_PHOSPHATASE"/>
    <property type="match status" value="1"/>
</dbReference>
<dbReference type="PANTHER" id="PTHR42850">
    <property type="entry name" value="METALLOPHOSPHOESTERASE"/>
    <property type="match status" value="1"/>
</dbReference>
<dbReference type="Proteomes" id="UP000281975">
    <property type="component" value="Unassembled WGS sequence"/>
</dbReference>
<proteinExistence type="predicted"/>
<dbReference type="SUPFAM" id="SSF56300">
    <property type="entry name" value="Metallo-dependent phosphatases"/>
    <property type="match status" value="1"/>
</dbReference>
<gene>
    <name evidence="2" type="ORF">C7446_1194</name>
</gene>